<keyword evidence="10" id="KW-0175">Coiled coil</keyword>
<feature type="binding site" evidence="9">
    <location>
        <position position="238"/>
    </location>
    <ligand>
        <name>Mn(2+)</name>
        <dbReference type="ChEBI" id="CHEBI:29035"/>
    </ligand>
</feature>
<dbReference type="Gene3D" id="3.100.10.20">
    <property type="entry name" value="CRISPR-associated endonuclease Cas1, N-terminal domain"/>
    <property type="match status" value="1"/>
</dbReference>
<evidence type="ECO:0000313" key="11">
    <source>
        <dbReference type="EMBL" id="AER66008.1"/>
    </source>
</evidence>
<dbReference type="HAMAP" id="MF_01470">
    <property type="entry name" value="Cas1"/>
    <property type="match status" value="1"/>
</dbReference>
<comment type="subunit">
    <text evidence="9">Homodimer, forms a heterotetramer with a Cas2 homodimer.</text>
</comment>
<dbReference type="NCBIfam" id="TIGR00287">
    <property type="entry name" value="cas1"/>
    <property type="match status" value="1"/>
</dbReference>
<feature type="binding site" evidence="9">
    <location>
        <position position="157"/>
    </location>
    <ligand>
        <name>Mn(2+)</name>
        <dbReference type="ChEBI" id="CHEBI:29035"/>
    </ligand>
</feature>
<comment type="cofactor">
    <cofactor evidence="9">
        <name>Mg(2+)</name>
        <dbReference type="ChEBI" id="CHEBI:18420"/>
    </cofactor>
    <cofactor evidence="9">
        <name>Mn(2+)</name>
        <dbReference type="ChEBI" id="CHEBI:29035"/>
    </cofactor>
</comment>
<dbReference type="EMBL" id="CP003096">
    <property type="protein sequence ID" value="AER66008.1"/>
    <property type="molecule type" value="Genomic_DNA"/>
</dbReference>
<dbReference type="OrthoDB" id="9803119at2"/>
<evidence type="ECO:0000256" key="10">
    <source>
        <dbReference type="SAM" id="Coils"/>
    </source>
</evidence>
<reference evidence="12" key="1">
    <citation type="submission" date="2011-10" db="EMBL/GenBank/DDBJ databases">
        <title>The complete genome of chromosome of Thermovirga lienii DSM 17291.</title>
        <authorList>
            <consortium name="US DOE Joint Genome Institute (JGI-PGF)"/>
            <person name="Lucas S."/>
            <person name="Copeland A."/>
            <person name="Lapidus A."/>
            <person name="Glavina del Rio T."/>
            <person name="Dalin E."/>
            <person name="Tice H."/>
            <person name="Bruce D."/>
            <person name="Goodwin L."/>
            <person name="Pitluck S."/>
            <person name="Peters L."/>
            <person name="Mikhailova N."/>
            <person name="Saunders E."/>
            <person name="Kyrpides N."/>
            <person name="Mavromatis K."/>
            <person name="Ivanova N."/>
            <person name="Last F.I."/>
            <person name="Brettin T."/>
            <person name="Detter J.C."/>
            <person name="Han C."/>
            <person name="Larimer F."/>
            <person name="Land M."/>
            <person name="Hauser L."/>
            <person name="Markowitz V."/>
            <person name="Cheng J.-F."/>
            <person name="Hugenholtz P."/>
            <person name="Woyke T."/>
            <person name="Wu D."/>
            <person name="Spring S."/>
            <person name="Schroeder M."/>
            <person name="Brambilla E.-M."/>
            <person name="Klenk H.-P."/>
            <person name="Eisen J.A."/>
        </authorList>
    </citation>
    <scope>NUCLEOTIDE SEQUENCE [LARGE SCALE GENOMIC DNA]</scope>
    <source>
        <strain evidence="12">ATCC BAA-1197 / DSM 17291 / Cas60314</strain>
    </source>
</reference>
<name>G7V6P9_THELD</name>
<keyword evidence="5 9" id="KW-0460">Magnesium</keyword>
<dbReference type="GO" id="GO:0046872">
    <property type="term" value="F:metal ion binding"/>
    <property type="evidence" value="ECO:0007669"/>
    <property type="project" value="UniProtKB-UniRule"/>
</dbReference>
<reference evidence="11 12" key="2">
    <citation type="journal article" date="2012" name="Stand. Genomic Sci.">
        <title>Genome sequence of the moderately thermophilic, amino-acid-degrading and sulfur-reducing bacterium Thermovirga lienii type strain (Cas60314(T)).</title>
        <authorList>
            <person name="Goker M."/>
            <person name="Saunders E."/>
            <person name="Lapidus A."/>
            <person name="Nolan M."/>
            <person name="Lucas S."/>
            <person name="Hammon N."/>
            <person name="Deshpande S."/>
            <person name="Cheng J.F."/>
            <person name="Han C."/>
            <person name="Tapia R."/>
            <person name="Goodwin L.A."/>
            <person name="Pitluck S."/>
            <person name="Liolios K."/>
            <person name="Mavromatis K."/>
            <person name="Pagani I."/>
            <person name="Ivanova N."/>
            <person name="Mikhailova N."/>
            <person name="Pati A."/>
            <person name="Chen A."/>
            <person name="Palaniappan K."/>
            <person name="Land M."/>
            <person name="Chang Y.J."/>
            <person name="Jeffries C.D."/>
            <person name="Brambilla E.M."/>
            <person name="Rohde M."/>
            <person name="Spring S."/>
            <person name="Detter J.C."/>
            <person name="Woyke T."/>
            <person name="Bristow J."/>
            <person name="Eisen J.A."/>
            <person name="Markowitz V."/>
            <person name="Hugenholtz P."/>
            <person name="Kyrpides N.C."/>
            <person name="Klenk H.P."/>
        </authorList>
    </citation>
    <scope>NUCLEOTIDE SEQUENCE [LARGE SCALE GENOMIC DNA]</scope>
    <source>
        <strain evidence="12">ATCC BAA-1197 / DSM 17291 / Cas60314</strain>
    </source>
</reference>
<dbReference type="InterPro" id="IPR042211">
    <property type="entry name" value="CRISPR-assoc_Cas1_N"/>
</dbReference>
<dbReference type="InterPro" id="IPR019858">
    <property type="entry name" value="CRISPR-assoc_Cas1_HMARI/TNEAP"/>
</dbReference>
<comment type="function">
    <text evidence="9">CRISPR (clustered regularly interspaced short palindromic repeat), is an adaptive immune system that provides protection against mobile genetic elements (viruses, transposable elements and conjugative plasmids). CRISPR clusters contain spacers, sequences complementary to antecedent mobile elements, and target invading nucleic acids. CRISPR clusters are transcribed and processed into CRISPR RNA (crRNA). Acts as a dsDNA endonuclease. Involved in the integration of spacer DNA into the CRISPR cassette.</text>
</comment>
<dbReference type="GO" id="GO:0043571">
    <property type="term" value="P:maintenance of CRISPR repeat elements"/>
    <property type="evidence" value="ECO:0007669"/>
    <property type="project" value="UniProtKB-UniRule"/>
</dbReference>
<keyword evidence="12" id="KW-1185">Reference proteome</keyword>
<dbReference type="EC" id="3.1.-.-" evidence="9"/>
<dbReference type="STRING" id="580340.Tlie_0267"/>
<proteinExistence type="inferred from homology"/>
<dbReference type="Proteomes" id="UP000005868">
    <property type="component" value="Chromosome"/>
</dbReference>
<dbReference type="GO" id="GO:0016787">
    <property type="term" value="F:hydrolase activity"/>
    <property type="evidence" value="ECO:0007669"/>
    <property type="project" value="UniProtKB-KW"/>
</dbReference>
<dbReference type="PANTHER" id="PTHR43219">
    <property type="entry name" value="CRISPR-ASSOCIATED ENDONUCLEASE CAS1"/>
    <property type="match status" value="1"/>
</dbReference>
<dbReference type="InterPro" id="IPR002729">
    <property type="entry name" value="CRISPR-assoc_Cas1"/>
</dbReference>
<feature type="coiled-coil region" evidence="10">
    <location>
        <begin position="123"/>
        <end position="150"/>
    </location>
</feature>
<dbReference type="NCBIfam" id="TIGR03641">
    <property type="entry name" value="cas1_HMARI"/>
    <property type="match status" value="1"/>
</dbReference>
<dbReference type="GO" id="GO:0003677">
    <property type="term" value="F:DNA binding"/>
    <property type="evidence" value="ECO:0007669"/>
    <property type="project" value="UniProtKB-KW"/>
</dbReference>
<evidence type="ECO:0000313" key="12">
    <source>
        <dbReference type="Proteomes" id="UP000005868"/>
    </source>
</evidence>
<dbReference type="Pfam" id="PF01867">
    <property type="entry name" value="Cas_Cas1"/>
    <property type="match status" value="1"/>
</dbReference>
<dbReference type="eggNOG" id="COG1518">
    <property type="taxonomic scope" value="Bacteria"/>
</dbReference>
<dbReference type="HOGENOM" id="CLU_052779_2_0_0"/>
<evidence type="ECO:0000256" key="3">
    <source>
        <dbReference type="ARBA" id="ARBA00022759"/>
    </source>
</evidence>
<evidence type="ECO:0000256" key="5">
    <source>
        <dbReference type="ARBA" id="ARBA00022842"/>
    </source>
</evidence>
<evidence type="ECO:0000256" key="9">
    <source>
        <dbReference type="HAMAP-Rule" id="MF_01470"/>
    </source>
</evidence>
<comment type="similarity">
    <text evidence="9">Belongs to the CRISPR-associated endonuclease Cas1 family.</text>
</comment>
<dbReference type="GO" id="GO:0051607">
    <property type="term" value="P:defense response to virus"/>
    <property type="evidence" value="ECO:0007669"/>
    <property type="project" value="UniProtKB-UniRule"/>
</dbReference>
<accession>G7V6P9</accession>
<gene>
    <name evidence="9" type="primary">cas1</name>
    <name evidence="11" type="ordered locus">Tlie_0267</name>
</gene>
<evidence type="ECO:0000256" key="1">
    <source>
        <dbReference type="ARBA" id="ARBA00022722"/>
    </source>
</evidence>
<keyword evidence="2 9" id="KW-0479">Metal-binding</keyword>
<keyword evidence="7 9" id="KW-0238">DNA-binding</keyword>
<protein>
    <recommendedName>
        <fullName evidence="9">CRISPR-associated endonuclease Cas1</fullName>
        <ecNumber evidence="9">3.1.-.-</ecNumber>
    </recommendedName>
</protein>
<keyword evidence="8 9" id="KW-0464">Manganese</keyword>
<keyword evidence="6 9" id="KW-0051">Antiviral defense</keyword>
<evidence type="ECO:0000256" key="4">
    <source>
        <dbReference type="ARBA" id="ARBA00022801"/>
    </source>
</evidence>
<dbReference type="AlphaFoldDB" id="G7V6P9"/>
<dbReference type="KEGG" id="tli:Tlie_0267"/>
<evidence type="ECO:0000256" key="2">
    <source>
        <dbReference type="ARBA" id="ARBA00022723"/>
    </source>
</evidence>
<dbReference type="Gene3D" id="1.20.120.920">
    <property type="entry name" value="CRISPR-associated endonuclease Cas1, C-terminal domain"/>
    <property type="match status" value="1"/>
</dbReference>
<keyword evidence="1 9" id="KW-0540">Nuclease</keyword>
<evidence type="ECO:0000256" key="8">
    <source>
        <dbReference type="ARBA" id="ARBA00023211"/>
    </source>
</evidence>
<feature type="binding site" evidence="9">
    <location>
        <position position="223"/>
    </location>
    <ligand>
        <name>Mn(2+)</name>
        <dbReference type="ChEBI" id="CHEBI:29035"/>
    </ligand>
</feature>
<evidence type="ECO:0000256" key="7">
    <source>
        <dbReference type="ARBA" id="ARBA00023125"/>
    </source>
</evidence>
<dbReference type="CDD" id="cd09722">
    <property type="entry name" value="Cas1_I-B"/>
    <property type="match status" value="1"/>
</dbReference>
<dbReference type="PANTHER" id="PTHR43219:SF1">
    <property type="entry name" value="CRISPR-ASSOCIATED ENDONUCLEASE CAS1"/>
    <property type="match status" value="1"/>
</dbReference>
<dbReference type="GO" id="GO:0004520">
    <property type="term" value="F:DNA endonuclease activity"/>
    <property type="evidence" value="ECO:0007669"/>
    <property type="project" value="InterPro"/>
</dbReference>
<keyword evidence="3 9" id="KW-0255">Endonuclease</keyword>
<evidence type="ECO:0000256" key="6">
    <source>
        <dbReference type="ARBA" id="ARBA00023118"/>
    </source>
</evidence>
<organism evidence="11 12">
    <name type="scientific">Thermovirga lienii (strain ATCC BAA-1197 / DSM 17291 / Cas60314)</name>
    <dbReference type="NCBI Taxonomy" id="580340"/>
    <lineage>
        <taxon>Bacteria</taxon>
        <taxon>Thermotogati</taxon>
        <taxon>Synergistota</taxon>
        <taxon>Synergistia</taxon>
        <taxon>Synergistales</taxon>
        <taxon>Thermovirgaceae</taxon>
        <taxon>Thermovirga</taxon>
    </lineage>
</organism>
<keyword evidence="4 9" id="KW-0378">Hydrolase</keyword>
<sequence>MGKTIYLLSSGSLSRKDNTIVVENDDGRRFIPVETTDEILVFGEVDLNKRFLEFAAQSEIILHFFNRYGYYVGTYYPREHLNSGAVIIAQARHYLELDKRLALAKRFVHGAISNMEKVISYYARRGKSELEGANEKLAEFKDNLERCSDISELMGLEGNAKDIYYSVFDEITEDEEFVFEKRTKRPPANRVNALISFLNSLCYILVLSQIYRTHMDPRIGFLHESNFRRFSLNLDIAEIFKPILVDRLIFSLINKKMIQKKSFSERGGGLYLTDKGKEVVLKAWEDRLQSTIEHKGLRRNVSYRNLVRMEVYKVEKHVLGDKLYEPFVARW</sequence>
<dbReference type="InterPro" id="IPR042206">
    <property type="entry name" value="CRISPR-assoc_Cas1_C"/>
</dbReference>